<dbReference type="AlphaFoldDB" id="A0A6J7KDH8"/>
<dbReference type="Pfam" id="PF00591">
    <property type="entry name" value="Glycos_transf_3"/>
    <property type="match status" value="1"/>
</dbReference>
<dbReference type="GO" id="GO:0004048">
    <property type="term" value="F:anthranilate phosphoribosyltransferase activity"/>
    <property type="evidence" value="ECO:0007669"/>
    <property type="project" value="UniProtKB-EC"/>
</dbReference>
<reference evidence="10" key="1">
    <citation type="submission" date="2020-05" db="EMBL/GenBank/DDBJ databases">
        <authorList>
            <person name="Chiriac C."/>
            <person name="Salcher M."/>
            <person name="Ghai R."/>
            <person name="Kavagutti S V."/>
        </authorList>
    </citation>
    <scope>NUCLEOTIDE SEQUENCE</scope>
</reference>
<dbReference type="EC" id="2.4.2.18" evidence="2"/>
<keyword evidence="3" id="KW-0028">Amino-acid biosynthesis</keyword>
<evidence type="ECO:0000256" key="2">
    <source>
        <dbReference type="ARBA" id="ARBA00011948"/>
    </source>
</evidence>
<dbReference type="SUPFAM" id="SSF52418">
    <property type="entry name" value="Nucleoside phosphorylase/phosphoribosyltransferase catalytic domain"/>
    <property type="match status" value="1"/>
</dbReference>
<dbReference type="InterPro" id="IPR000312">
    <property type="entry name" value="Glycosyl_Trfase_fam3"/>
</dbReference>
<feature type="domain" description="Glycosyl transferase family 3" evidence="8">
    <location>
        <begin position="81"/>
        <end position="330"/>
    </location>
</feature>
<sequence length="350" mass="36162">MTFVWADALGPLLHREDLDPEVLTQAMETILAGNATDAQISALAVLLRAKGETPEEIAALVGTMLRFTTPVDLDPEGADGVMVDTCGTGGDRSHTYNVSTLAALVVAGAGVKVAKHGNRAASSACGSADLLEELGVTLDLGPEGVSRCVREAGIGFFFAPRYHPALRFAAAPRRELGIPTTFNFLGPLANPARVKRQVVGVSDPAMANRIVRGLAALGAKHAMVFFGHDGLDELTTTDVATVHQYRNGEHTTFLLDPTEFGVARSTHDQLVGGDPAHNADMSRRVLAGESGAVRDIVVLNAAAALVVADLVTDIPEGLVVAAASIDSGAAATALSRLVSISTDAAAGDSA</sequence>
<dbReference type="Pfam" id="PF02885">
    <property type="entry name" value="Glycos_trans_3N"/>
    <property type="match status" value="1"/>
</dbReference>
<evidence type="ECO:0000259" key="8">
    <source>
        <dbReference type="Pfam" id="PF00591"/>
    </source>
</evidence>
<keyword evidence="4" id="KW-0328">Glycosyltransferase</keyword>
<keyword evidence="6" id="KW-0822">Tryptophan biosynthesis</keyword>
<proteinExistence type="inferred from homology"/>
<keyword evidence="7" id="KW-0057">Aromatic amino acid biosynthesis</keyword>
<dbReference type="Gene3D" id="1.20.970.10">
    <property type="entry name" value="Transferase, Pyrimidine Nucleoside Phosphorylase, Chain C"/>
    <property type="match status" value="1"/>
</dbReference>
<evidence type="ECO:0000313" key="10">
    <source>
        <dbReference type="EMBL" id="CAB4952094.1"/>
    </source>
</evidence>
<dbReference type="PANTHER" id="PTHR43285:SF2">
    <property type="entry name" value="ANTHRANILATE PHOSPHORIBOSYLTRANSFERASE"/>
    <property type="match status" value="1"/>
</dbReference>
<protein>
    <recommendedName>
        <fullName evidence="2">anthranilate phosphoribosyltransferase</fullName>
        <ecNumber evidence="2">2.4.2.18</ecNumber>
    </recommendedName>
</protein>
<organism evidence="10">
    <name type="scientific">freshwater metagenome</name>
    <dbReference type="NCBI Taxonomy" id="449393"/>
    <lineage>
        <taxon>unclassified sequences</taxon>
        <taxon>metagenomes</taxon>
        <taxon>ecological metagenomes</taxon>
    </lineage>
</organism>
<dbReference type="Gene3D" id="3.40.1030.10">
    <property type="entry name" value="Nucleoside phosphorylase/phosphoribosyltransferase catalytic domain"/>
    <property type="match status" value="1"/>
</dbReference>
<name>A0A6J7KDH8_9ZZZZ</name>
<dbReference type="EMBL" id="CAFBNL010000034">
    <property type="protein sequence ID" value="CAB4952094.1"/>
    <property type="molecule type" value="Genomic_DNA"/>
</dbReference>
<evidence type="ECO:0000256" key="7">
    <source>
        <dbReference type="ARBA" id="ARBA00023141"/>
    </source>
</evidence>
<feature type="domain" description="Glycosyl transferase family 3 N-terminal" evidence="9">
    <location>
        <begin position="7"/>
        <end position="66"/>
    </location>
</feature>
<evidence type="ECO:0000256" key="5">
    <source>
        <dbReference type="ARBA" id="ARBA00022679"/>
    </source>
</evidence>
<dbReference type="InterPro" id="IPR017459">
    <property type="entry name" value="Glycosyl_Trfase_fam3_N_dom"/>
</dbReference>
<dbReference type="GO" id="GO:0005829">
    <property type="term" value="C:cytosol"/>
    <property type="evidence" value="ECO:0007669"/>
    <property type="project" value="TreeGrafter"/>
</dbReference>
<evidence type="ECO:0000256" key="1">
    <source>
        <dbReference type="ARBA" id="ARBA00004907"/>
    </source>
</evidence>
<evidence type="ECO:0000256" key="6">
    <source>
        <dbReference type="ARBA" id="ARBA00022822"/>
    </source>
</evidence>
<dbReference type="InterPro" id="IPR035902">
    <property type="entry name" value="Nuc_phospho_transferase"/>
</dbReference>
<dbReference type="SUPFAM" id="SSF47648">
    <property type="entry name" value="Nucleoside phosphorylase/phosphoribosyltransferase N-terminal domain"/>
    <property type="match status" value="1"/>
</dbReference>
<dbReference type="GO" id="GO:0000162">
    <property type="term" value="P:L-tryptophan biosynthetic process"/>
    <property type="evidence" value="ECO:0007669"/>
    <property type="project" value="UniProtKB-KW"/>
</dbReference>
<evidence type="ECO:0000259" key="9">
    <source>
        <dbReference type="Pfam" id="PF02885"/>
    </source>
</evidence>
<dbReference type="NCBIfam" id="TIGR01245">
    <property type="entry name" value="trpD"/>
    <property type="match status" value="1"/>
</dbReference>
<gene>
    <name evidence="10" type="ORF">UFOPK3789_00757</name>
</gene>
<dbReference type="FunFam" id="3.40.1030.10:FF:000002">
    <property type="entry name" value="Anthranilate phosphoribosyltransferase"/>
    <property type="match status" value="1"/>
</dbReference>
<evidence type="ECO:0000256" key="3">
    <source>
        <dbReference type="ARBA" id="ARBA00022605"/>
    </source>
</evidence>
<comment type="pathway">
    <text evidence="1">Amino-acid biosynthesis; L-tryptophan biosynthesis; L-tryptophan from chorismate: step 2/5.</text>
</comment>
<dbReference type="InterPro" id="IPR036320">
    <property type="entry name" value="Glycosyl_Trfase_fam3_N_dom_sf"/>
</dbReference>
<dbReference type="PANTHER" id="PTHR43285">
    <property type="entry name" value="ANTHRANILATE PHOSPHORIBOSYLTRANSFERASE"/>
    <property type="match status" value="1"/>
</dbReference>
<keyword evidence="5" id="KW-0808">Transferase</keyword>
<dbReference type="InterPro" id="IPR005940">
    <property type="entry name" value="Anthranilate_Pribosyl_Tfrase"/>
</dbReference>
<evidence type="ECO:0000256" key="4">
    <source>
        <dbReference type="ARBA" id="ARBA00022676"/>
    </source>
</evidence>
<accession>A0A6J7KDH8</accession>
<dbReference type="HAMAP" id="MF_00211">
    <property type="entry name" value="TrpD"/>
    <property type="match status" value="1"/>
</dbReference>